<dbReference type="KEGG" id="ssyi:EKG83_15110"/>
<organism evidence="1 2">
    <name type="scientific">Saccharothrix syringae</name>
    <name type="common">Nocardiopsis syringae</name>
    <dbReference type="NCBI Taxonomy" id="103733"/>
    <lineage>
        <taxon>Bacteria</taxon>
        <taxon>Bacillati</taxon>
        <taxon>Actinomycetota</taxon>
        <taxon>Actinomycetes</taxon>
        <taxon>Pseudonocardiales</taxon>
        <taxon>Pseudonocardiaceae</taxon>
        <taxon>Saccharothrix</taxon>
    </lineage>
</organism>
<sequence length="121" mass="12985">MAPTSALRRITVPLLTTALIVLGVLGIAGTASAAAAYQLTLCDYSTSLVARATFPQRFVSSTTVGYNQCTSITHYGNEQVVIEVSPKPGSNPVRNTVRSSYTTRLANEVFHVRADGSVFRY</sequence>
<accession>A0A5Q0GXK4</accession>
<gene>
    <name evidence="1" type="ORF">EKG83_15110</name>
</gene>
<evidence type="ECO:0000313" key="2">
    <source>
        <dbReference type="Proteomes" id="UP000325787"/>
    </source>
</evidence>
<proteinExistence type="predicted"/>
<dbReference type="AlphaFoldDB" id="A0A5Q0GXK4"/>
<dbReference type="Proteomes" id="UP000325787">
    <property type="component" value="Chromosome"/>
</dbReference>
<evidence type="ECO:0000313" key="1">
    <source>
        <dbReference type="EMBL" id="QFZ18613.1"/>
    </source>
</evidence>
<reference evidence="2" key="1">
    <citation type="journal article" date="2021" name="Curr. Microbiol.">
        <title>Complete genome of nocamycin-producing strain Saccharothrix syringae NRRL B-16468 reveals the biosynthetic potential for secondary metabolites.</title>
        <authorList>
            <person name="Mo X."/>
            <person name="Yang S."/>
        </authorList>
    </citation>
    <scope>NUCLEOTIDE SEQUENCE [LARGE SCALE GENOMIC DNA]</scope>
    <source>
        <strain evidence="2">ATCC 51364 / DSM 43886 / JCM 6844 / KCTC 9398 / NBRC 14523 / NRRL B-16468 / INA 2240</strain>
    </source>
</reference>
<dbReference type="EMBL" id="CP034550">
    <property type="protein sequence ID" value="QFZ18613.1"/>
    <property type="molecule type" value="Genomic_DNA"/>
</dbReference>
<keyword evidence="2" id="KW-1185">Reference proteome</keyword>
<protein>
    <submittedName>
        <fullName evidence="1">Uncharacterized protein</fullName>
    </submittedName>
</protein>
<dbReference type="RefSeq" id="WP_033433218.1">
    <property type="nucleotide sequence ID" value="NZ_CP034550.1"/>
</dbReference>
<name>A0A5Q0GXK4_SACSY</name>